<evidence type="ECO:0000313" key="1">
    <source>
        <dbReference type="EMBL" id="CAI9166360.1"/>
    </source>
</evidence>
<dbReference type="EMBL" id="OX459961">
    <property type="protein sequence ID" value="CAI9166360.1"/>
    <property type="molecule type" value="Genomic_DNA"/>
</dbReference>
<protein>
    <submittedName>
        <fullName evidence="1">Uncharacterized protein</fullName>
    </submittedName>
</protein>
<dbReference type="Proteomes" id="UP001176941">
    <property type="component" value="Chromosome 25"/>
</dbReference>
<sequence>MHPHGGFPGNPSGKESASQCRQCKTCGFDHWVKKILWKRKWQPTPVFLQGESHGQRSLVGYSPWGHKESDMTEVTSHTYALYTHLALFKTAQLEQWVGLNTDLRV</sequence>
<reference evidence="1" key="1">
    <citation type="submission" date="2023-04" db="EMBL/GenBank/DDBJ databases">
        <authorList>
            <consortium name="ELIXIR-Norway"/>
        </authorList>
    </citation>
    <scope>NUCLEOTIDE SEQUENCE [LARGE SCALE GENOMIC DNA]</scope>
</reference>
<proteinExistence type="predicted"/>
<gene>
    <name evidence="1" type="ORF">MRATA1EN1_LOCUS15322</name>
</gene>
<evidence type="ECO:0000313" key="2">
    <source>
        <dbReference type="Proteomes" id="UP001176941"/>
    </source>
</evidence>
<name>A0ABN8YXN3_RANTA</name>
<keyword evidence="2" id="KW-1185">Reference proteome</keyword>
<accession>A0ABN8YXN3</accession>
<organism evidence="1 2">
    <name type="scientific">Rangifer tarandus platyrhynchus</name>
    <name type="common">Svalbard reindeer</name>
    <dbReference type="NCBI Taxonomy" id="3082113"/>
    <lineage>
        <taxon>Eukaryota</taxon>
        <taxon>Metazoa</taxon>
        <taxon>Chordata</taxon>
        <taxon>Craniata</taxon>
        <taxon>Vertebrata</taxon>
        <taxon>Euteleostomi</taxon>
        <taxon>Mammalia</taxon>
        <taxon>Eutheria</taxon>
        <taxon>Laurasiatheria</taxon>
        <taxon>Artiodactyla</taxon>
        <taxon>Ruminantia</taxon>
        <taxon>Pecora</taxon>
        <taxon>Cervidae</taxon>
        <taxon>Odocoileinae</taxon>
        <taxon>Rangifer</taxon>
    </lineage>
</organism>